<dbReference type="InterPro" id="IPR029058">
    <property type="entry name" value="AB_hydrolase_fold"/>
</dbReference>
<dbReference type="KEGG" id="uma:UMAG_11203"/>
<dbReference type="InParanoid" id="A0A0D1CG91"/>
<dbReference type="PANTHER" id="PTHR35560:SF3">
    <property type="entry name" value="PEPTIDASE S9 PROLYL OLIGOPEPTIDASE CATALYTIC DOMAIN-CONTAINING PROTEIN"/>
    <property type="match status" value="1"/>
</dbReference>
<dbReference type="SUPFAM" id="SSF53474">
    <property type="entry name" value="alpha/beta-Hydrolases"/>
    <property type="match status" value="1"/>
</dbReference>
<dbReference type="Gene3D" id="3.40.50.1820">
    <property type="entry name" value="alpha/beta hydrolase"/>
    <property type="match status" value="1"/>
</dbReference>
<dbReference type="PANTHER" id="PTHR35560">
    <property type="entry name" value="BLL0132 PROTEIN"/>
    <property type="match status" value="1"/>
</dbReference>
<dbReference type="Proteomes" id="UP000000561">
    <property type="component" value="Chromosome 21"/>
</dbReference>
<dbReference type="GeneID" id="23567114"/>
<protein>
    <recommendedName>
        <fullName evidence="3">AB hydrolase-1 domain-containing protein</fullName>
    </recommendedName>
</protein>
<evidence type="ECO:0000313" key="2">
    <source>
        <dbReference type="Proteomes" id="UP000000561"/>
    </source>
</evidence>
<organism evidence="1 2">
    <name type="scientific">Mycosarcoma maydis</name>
    <name type="common">Corn smut fungus</name>
    <name type="synonym">Ustilago maydis</name>
    <dbReference type="NCBI Taxonomy" id="5270"/>
    <lineage>
        <taxon>Eukaryota</taxon>
        <taxon>Fungi</taxon>
        <taxon>Dikarya</taxon>
        <taxon>Basidiomycota</taxon>
        <taxon>Ustilaginomycotina</taxon>
        <taxon>Ustilaginomycetes</taxon>
        <taxon>Ustilaginales</taxon>
        <taxon>Ustilaginaceae</taxon>
        <taxon>Mycosarcoma</taxon>
    </lineage>
</organism>
<accession>A0A0D1CG91</accession>
<sequence>MPYLPLLPELVSCEPDSSVGLEKVQGARSGLLRWQSAAGSGRVELVMYLDEWLDASTSGTIEQVVVHVHGKERQADAAWVDMATARSRVSRSDRTRTLIVAPRFLNGLDKAAVAKLDSTALLVWKSNGWGEGSPSVHPKQQDGVSSFEALDAIVCHFASRSSYPRLGRVVLSGHSLGGQLVHRYSILGCPPLTWQQRQALVVEYVVMNPASYLYFTPERAGPPAAGMNVYKYGLEDIGTKLSTYRGLPDHRDARFWLHRMLGERRIHFVHGENDRGVGDDRPEAMAQGANRVERACNYHAHLQQLQSMHATQKCLWTANWVPGVKHDGRAVTTSNVAIARIFPFDTA</sequence>
<dbReference type="EMBL" id="CM003160">
    <property type="protein sequence ID" value="KIS66008.1"/>
    <property type="molecule type" value="Genomic_DNA"/>
</dbReference>
<dbReference type="STRING" id="237631.A0A0D1CG91"/>
<proteinExistence type="predicted"/>
<evidence type="ECO:0000313" key="1">
    <source>
        <dbReference type="EMBL" id="KIS66008.1"/>
    </source>
</evidence>
<gene>
    <name evidence="1" type="ORF">UMAG_11203</name>
</gene>
<dbReference type="AlphaFoldDB" id="A0A0D1CG91"/>
<evidence type="ECO:0008006" key="3">
    <source>
        <dbReference type="Google" id="ProtNLM"/>
    </source>
</evidence>
<reference evidence="1 2" key="1">
    <citation type="journal article" date="2006" name="Nature">
        <title>Insights from the genome of the biotrophic fungal plant pathogen Ustilago maydis.</title>
        <authorList>
            <person name="Kamper J."/>
            <person name="Kahmann R."/>
            <person name="Bolker M."/>
            <person name="Ma L.J."/>
            <person name="Brefort T."/>
            <person name="Saville B.J."/>
            <person name="Banuett F."/>
            <person name="Kronstad J.W."/>
            <person name="Gold S.E."/>
            <person name="Muller O."/>
            <person name="Perlin M.H."/>
            <person name="Wosten H.A."/>
            <person name="de Vries R."/>
            <person name="Ruiz-Herrera J."/>
            <person name="Reynaga-Pena C.G."/>
            <person name="Snetselaar K."/>
            <person name="McCann M."/>
            <person name="Perez-Martin J."/>
            <person name="Feldbrugge M."/>
            <person name="Basse C.W."/>
            <person name="Steinberg G."/>
            <person name="Ibeas J.I."/>
            <person name="Holloman W."/>
            <person name="Guzman P."/>
            <person name="Farman M."/>
            <person name="Stajich J.E."/>
            <person name="Sentandreu R."/>
            <person name="Gonzalez-Prieto J.M."/>
            <person name="Kennell J.C."/>
            <person name="Molina L."/>
            <person name="Schirawski J."/>
            <person name="Mendoza-Mendoza A."/>
            <person name="Greilinger D."/>
            <person name="Munch K."/>
            <person name="Rossel N."/>
            <person name="Scherer M."/>
            <person name="Vranes M."/>
            <person name="Ladendorf O."/>
            <person name="Vincon V."/>
            <person name="Fuchs U."/>
            <person name="Sandrock B."/>
            <person name="Meng S."/>
            <person name="Ho E.C."/>
            <person name="Cahill M.J."/>
            <person name="Boyce K.J."/>
            <person name="Klose J."/>
            <person name="Klosterman S.J."/>
            <person name="Deelstra H.J."/>
            <person name="Ortiz-Castellanos L."/>
            <person name="Li W."/>
            <person name="Sanchez-Alonso P."/>
            <person name="Schreier P.H."/>
            <person name="Hauser-Hahn I."/>
            <person name="Vaupel M."/>
            <person name="Koopmann E."/>
            <person name="Friedrich G."/>
            <person name="Voss H."/>
            <person name="Schluter T."/>
            <person name="Margolis J."/>
            <person name="Platt D."/>
            <person name="Swimmer C."/>
            <person name="Gnirke A."/>
            <person name="Chen F."/>
            <person name="Vysotskaia V."/>
            <person name="Mannhaupt G."/>
            <person name="Guldener U."/>
            <person name="Munsterkotter M."/>
            <person name="Haase D."/>
            <person name="Oesterheld M."/>
            <person name="Mewes H.W."/>
            <person name="Mauceli E.W."/>
            <person name="DeCaprio D."/>
            <person name="Wade C.M."/>
            <person name="Butler J."/>
            <person name="Young S."/>
            <person name="Jaffe D.B."/>
            <person name="Calvo S."/>
            <person name="Nusbaum C."/>
            <person name="Galagan J."/>
            <person name="Birren B.W."/>
        </authorList>
    </citation>
    <scope>NUCLEOTIDE SEQUENCE [LARGE SCALE GENOMIC DNA]</scope>
    <source>
        <strain evidence="2">DSM 14603 / FGSC 9021 / UM521</strain>
    </source>
</reference>
<dbReference type="OrthoDB" id="5985073at2759"/>
<name>A0A0D1CG91_MYCMD</name>
<dbReference type="VEuPathDB" id="FungiDB:UMAG_11203"/>
<dbReference type="RefSeq" id="XP_011392484.1">
    <property type="nucleotide sequence ID" value="XM_011394182.1"/>
</dbReference>
<keyword evidence="2" id="KW-1185">Reference proteome</keyword>